<sequence>MVTGQYYFQYAITGRAKCYDCKQMIPLGAFRVKRQISSKEAWFHFDCLWKHKIGPHCSKYDVMIQMRDPPKSIWFWVNVYDEPEEEDDRIVKHCGSRYACLFTIETDGEGLTSMISQADFDRICHNFALAAERKTPHYIPKVVRGSTWHTCYYYNYGGCEYQPGVTYFLQYRGRDCHPGCLAASGKTNMDAKDFEDYNILSDDEKRDLDQLFKQDDAAFFFPKVVVNNFSEYCELSQCGSNYPMEFPGEFFHKNNLIGANDLRIRYGSKCFHPMCFGRFHKAKFDAKDVVGYEALDAKNKAVIDKYIKKPADYDIPVVSRREFEEYCCAEECLESETLSKFPYPYTIIPYTHIPIKFQNKLYHPKCLQATGKVNIDAKDIQNYDTLDNDEKESLDQIFKKAEKRKLDENQSDEDPEAAKENDEPSAKKFKDDNGNEQEQEV</sequence>
<evidence type="ECO:0000313" key="2">
    <source>
        <dbReference type="WBParaSite" id="ES5_v2.g13766.t1"/>
    </source>
</evidence>
<evidence type="ECO:0000313" key="1">
    <source>
        <dbReference type="Proteomes" id="UP000887579"/>
    </source>
</evidence>
<proteinExistence type="predicted"/>
<reference evidence="2" key="1">
    <citation type="submission" date="2022-11" db="UniProtKB">
        <authorList>
            <consortium name="WormBaseParasite"/>
        </authorList>
    </citation>
    <scope>IDENTIFICATION</scope>
</reference>
<dbReference type="Proteomes" id="UP000887579">
    <property type="component" value="Unplaced"/>
</dbReference>
<protein>
    <submittedName>
        <fullName evidence="2">PARP-type domain-containing protein</fullName>
    </submittedName>
</protein>
<dbReference type="WBParaSite" id="ES5_v2.g13766.t1">
    <property type="protein sequence ID" value="ES5_v2.g13766.t1"/>
    <property type="gene ID" value="ES5_v2.g13766"/>
</dbReference>
<name>A0AC34F9D7_9BILA</name>
<accession>A0AC34F9D7</accession>
<organism evidence="1 2">
    <name type="scientific">Panagrolaimus sp. ES5</name>
    <dbReference type="NCBI Taxonomy" id="591445"/>
    <lineage>
        <taxon>Eukaryota</taxon>
        <taxon>Metazoa</taxon>
        <taxon>Ecdysozoa</taxon>
        <taxon>Nematoda</taxon>
        <taxon>Chromadorea</taxon>
        <taxon>Rhabditida</taxon>
        <taxon>Tylenchina</taxon>
        <taxon>Panagrolaimomorpha</taxon>
        <taxon>Panagrolaimoidea</taxon>
        <taxon>Panagrolaimidae</taxon>
        <taxon>Panagrolaimus</taxon>
    </lineage>
</organism>